<dbReference type="SUPFAM" id="SSF81342">
    <property type="entry name" value="Transmembrane di-heme cytochromes"/>
    <property type="match status" value="1"/>
</dbReference>
<keyword evidence="10" id="KW-0408">Iron</keyword>
<dbReference type="Gene3D" id="1.20.950.20">
    <property type="entry name" value="Transmembrane di-heme cytochromes, Chain C"/>
    <property type="match status" value="1"/>
</dbReference>
<feature type="domain" description="Lipid/polyisoprenoid-binding YceI-like" evidence="14">
    <location>
        <begin position="240"/>
        <end position="395"/>
    </location>
</feature>
<keyword evidence="9 13" id="KW-1133">Transmembrane helix</keyword>
<feature type="transmembrane region" description="Helical" evidence="13">
    <location>
        <begin position="55"/>
        <end position="75"/>
    </location>
</feature>
<evidence type="ECO:0000256" key="13">
    <source>
        <dbReference type="SAM" id="Phobius"/>
    </source>
</evidence>
<name>A0ABY8QCW7_9RHOB</name>
<keyword evidence="4" id="KW-1003">Cell membrane</keyword>
<dbReference type="InterPro" id="IPR011577">
    <property type="entry name" value="Cyt_b561_bac/Ni-Hgenase"/>
</dbReference>
<evidence type="ECO:0000256" key="11">
    <source>
        <dbReference type="ARBA" id="ARBA00023136"/>
    </source>
</evidence>
<comment type="cofactor">
    <cofactor evidence="1">
        <name>heme b</name>
        <dbReference type="ChEBI" id="CHEBI:60344"/>
    </cofactor>
</comment>
<evidence type="ECO:0000256" key="9">
    <source>
        <dbReference type="ARBA" id="ARBA00022989"/>
    </source>
</evidence>
<dbReference type="Proteomes" id="UP001241605">
    <property type="component" value="Chromosome"/>
</dbReference>
<dbReference type="InterPro" id="IPR007372">
    <property type="entry name" value="Lipid/polyisoprenoid-bd_YceI"/>
</dbReference>
<evidence type="ECO:0000256" key="8">
    <source>
        <dbReference type="ARBA" id="ARBA00022982"/>
    </source>
</evidence>
<comment type="subcellular location">
    <subcellularLocation>
        <location evidence="2">Cell membrane</location>
        <topology evidence="2">Multi-pass membrane protein</topology>
    </subcellularLocation>
</comment>
<dbReference type="EMBL" id="CP124616">
    <property type="protein sequence ID" value="WGW02474.1"/>
    <property type="molecule type" value="Genomic_DNA"/>
</dbReference>
<evidence type="ECO:0000256" key="7">
    <source>
        <dbReference type="ARBA" id="ARBA00022723"/>
    </source>
</evidence>
<dbReference type="InterPro" id="IPR036761">
    <property type="entry name" value="TTHA0802/YceI-like_sf"/>
</dbReference>
<keyword evidence="8" id="KW-0249">Electron transport</keyword>
<dbReference type="Pfam" id="PF04264">
    <property type="entry name" value="YceI"/>
    <property type="match status" value="1"/>
</dbReference>
<keyword evidence="7" id="KW-0479">Metal-binding</keyword>
<evidence type="ECO:0000313" key="15">
    <source>
        <dbReference type="EMBL" id="WGW02474.1"/>
    </source>
</evidence>
<evidence type="ECO:0000256" key="5">
    <source>
        <dbReference type="ARBA" id="ARBA00022617"/>
    </source>
</evidence>
<feature type="transmembrane region" description="Helical" evidence="13">
    <location>
        <begin position="16"/>
        <end position="35"/>
    </location>
</feature>
<dbReference type="Pfam" id="PF01292">
    <property type="entry name" value="Ni_hydr_CYTB"/>
    <property type="match status" value="1"/>
</dbReference>
<dbReference type="InterPro" id="IPR016174">
    <property type="entry name" value="Di-haem_cyt_TM"/>
</dbReference>
<dbReference type="RefSeq" id="WP_282299107.1">
    <property type="nucleotide sequence ID" value="NZ_CP124616.1"/>
</dbReference>
<feature type="transmembrane region" description="Helical" evidence="13">
    <location>
        <begin position="96"/>
        <end position="114"/>
    </location>
</feature>
<keyword evidence="5" id="KW-0349">Heme</keyword>
<accession>A0ABY8QCW7</accession>
<sequence length="399" mass="42151">MPLTNTATRFGSAAKALHWATALGILSMIPLGIIASDAPYDTADQLAWKAQLFSVHKTVGVGLFFLALVRIAWALSQPRPAPLHPDRKLETWTAETVHWLLYGSLVIVPLSGWLHHAATTGFAPILWPFGQGLPFVPSDPALAELFGALHRIFEKVLVVSVLLHVAGAIKHHVIDRDATLRRMLPGRTEAGSKGRHGSAMASLGGAVLIWAAALGIGAAQGAFSHPEAPATPALAQVDSDWVVQDGTLSITIQQFGKQVTGQFADWQAAIRFDGPDAPAPQGTVTVDVAIGSLTLGSVTDQAMGPDFFDAKAHPTARFTGDIHALSEQYEAQGTLTLRGTEVPLTLSFQLDIDGDTAQATGFGTLDRRAFGIGAAMSDAGQLGFDVRIDFALTALRGAP</sequence>
<gene>
    <name evidence="15" type="ORF">QF118_11000</name>
</gene>
<evidence type="ECO:0000259" key="14">
    <source>
        <dbReference type="SMART" id="SM00867"/>
    </source>
</evidence>
<dbReference type="PANTHER" id="PTHR30529:SF7">
    <property type="entry name" value="CYTOCHROME B561 BACTERIAL_NI-HYDROGENASE DOMAIN-CONTAINING PROTEIN"/>
    <property type="match status" value="1"/>
</dbReference>
<protein>
    <submittedName>
        <fullName evidence="15">Cytochrome b/b6 domain-containing protein</fullName>
    </submittedName>
</protein>
<comment type="similarity">
    <text evidence="12">Belongs to the cytochrome b561 family.</text>
</comment>
<dbReference type="Gene3D" id="2.40.128.110">
    <property type="entry name" value="Lipid/polyisoprenoid-binding, YceI-like"/>
    <property type="match status" value="1"/>
</dbReference>
<evidence type="ECO:0000256" key="12">
    <source>
        <dbReference type="ARBA" id="ARBA00037975"/>
    </source>
</evidence>
<evidence type="ECO:0000256" key="1">
    <source>
        <dbReference type="ARBA" id="ARBA00001970"/>
    </source>
</evidence>
<evidence type="ECO:0000256" key="10">
    <source>
        <dbReference type="ARBA" id="ARBA00023004"/>
    </source>
</evidence>
<proteinExistence type="inferred from homology"/>
<keyword evidence="3" id="KW-0813">Transport</keyword>
<reference evidence="15 16" key="1">
    <citation type="submission" date="2023-05" db="EMBL/GenBank/DDBJ databases">
        <title>YMD87, complete Genome.</title>
        <authorList>
            <person name="Zhang J."/>
            <person name="Xu X."/>
        </authorList>
    </citation>
    <scope>NUCLEOTIDE SEQUENCE [LARGE SCALE GENOMIC DNA]</scope>
    <source>
        <strain evidence="15 16">YMD87</strain>
    </source>
</reference>
<evidence type="ECO:0000256" key="3">
    <source>
        <dbReference type="ARBA" id="ARBA00022448"/>
    </source>
</evidence>
<dbReference type="InterPro" id="IPR052168">
    <property type="entry name" value="Cytochrome_b561_oxidase"/>
</dbReference>
<keyword evidence="16" id="KW-1185">Reference proteome</keyword>
<evidence type="ECO:0000256" key="4">
    <source>
        <dbReference type="ARBA" id="ARBA00022475"/>
    </source>
</evidence>
<keyword evidence="11 13" id="KW-0472">Membrane</keyword>
<evidence type="ECO:0000256" key="6">
    <source>
        <dbReference type="ARBA" id="ARBA00022692"/>
    </source>
</evidence>
<evidence type="ECO:0000313" key="16">
    <source>
        <dbReference type="Proteomes" id="UP001241605"/>
    </source>
</evidence>
<dbReference type="SUPFAM" id="SSF101874">
    <property type="entry name" value="YceI-like"/>
    <property type="match status" value="1"/>
</dbReference>
<dbReference type="SMART" id="SM00867">
    <property type="entry name" value="YceI"/>
    <property type="match status" value="1"/>
</dbReference>
<evidence type="ECO:0000256" key="2">
    <source>
        <dbReference type="ARBA" id="ARBA00004651"/>
    </source>
</evidence>
<organism evidence="15 16">
    <name type="scientific">Tropicibacter oceani</name>
    <dbReference type="NCBI Taxonomy" id="3058420"/>
    <lineage>
        <taxon>Bacteria</taxon>
        <taxon>Pseudomonadati</taxon>
        <taxon>Pseudomonadota</taxon>
        <taxon>Alphaproteobacteria</taxon>
        <taxon>Rhodobacterales</taxon>
        <taxon>Roseobacteraceae</taxon>
        <taxon>Tropicibacter</taxon>
    </lineage>
</organism>
<dbReference type="PANTHER" id="PTHR30529">
    <property type="entry name" value="CYTOCHROME B561"/>
    <property type="match status" value="1"/>
</dbReference>
<keyword evidence="6 13" id="KW-0812">Transmembrane</keyword>